<gene>
    <name evidence="2" type="ORF">C8N24_4894</name>
</gene>
<feature type="domain" description="AB hydrolase-1" evidence="1">
    <location>
        <begin position="35"/>
        <end position="154"/>
    </location>
</feature>
<accession>A0A660L1S8</accession>
<dbReference type="GO" id="GO:0016020">
    <property type="term" value="C:membrane"/>
    <property type="evidence" value="ECO:0007669"/>
    <property type="project" value="TreeGrafter"/>
</dbReference>
<keyword evidence="3" id="KW-1185">Reference proteome</keyword>
<dbReference type="Pfam" id="PF00561">
    <property type="entry name" value="Abhydrolase_1"/>
    <property type="match status" value="1"/>
</dbReference>
<dbReference type="GO" id="GO:0003824">
    <property type="term" value="F:catalytic activity"/>
    <property type="evidence" value="ECO:0007669"/>
    <property type="project" value="UniProtKB-ARBA"/>
</dbReference>
<evidence type="ECO:0000313" key="3">
    <source>
        <dbReference type="Proteomes" id="UP000278962"/>
    </source>
</evidence>
<dbReference type="PRINTS" id="PR00111">
    <property type="entry name" value="ABHYDROLASE"/>
</dbReference>
<protein>
    <submittedName>
        <fullName evidence="2">Pimeloyl-ACP methyl ester carboxylesterase</fullName>
    </submittedName>
</protein>
<dbReference type="AlphaFoldDB" id="A0A660L1S8"/>
<evidence type="ECO:0000259" key="1">
    <source>
        <dbReference type="Pfam" id="PF00561"/>
    </source>
</evidence>
<dbReference type="InterPro" id="IPR050266">
    <property type="entry name" value="AB_hydrolase_sf"/>
</dbReference>
<dbReference type="InterPro" id="IPR000073">
    <property type="entry name" value="AB_hydrolase_1"/>
</dbReference>
<dbReference type="RefSeq" id="WP_121254989.1">
    <property type="nucleotide sequence ID" value="NZ_RBIL01000002.1"/>
</dbReference>
<evidence type="ECO:0000313" key="2">
    <source>
        <dbReference type="EMBL" id="RKQ86879.1"/>
    </source>
</evidence>
<comment type="caution">
    <text evidence="2">The sequence shown here is derived from an EMBL/GenBank/DDBJ whole genome shotgun (WGS) entry which is preliminary data.</text>
</comment>
<dbReference type="SUPFAM" id="SSF53474">
    <property type="entry name" value="alpha/beta-Hydrolases"/>
    <property type="match status" value="1"/>
</dbReference>
<dbReference type="EMBL" id="RBIL01000002">
    <property type="protein sequence ID" value="RKQ86879.1"/>
    <property type="molecule type" value="Genomic_DNA"/>
</dbReference>
<reference evidence="2 3" key="1">
    <citation type="submission" date="2018-10" db="EMBL/GenBank/DDBJ databases">
        <title>Genomic Encyclopedia of Archaeal and Bacterial Type Strains, Phase II (KMG-II): from individual species to whole genera.</title>
        <authorList>
            <person name="Goeker M."/>
        </authorList>
    </citation>
    <scope>NUCLEOTIDE SEQUENCE [LARGE SCALE GENOMIC DNA]</scope>
    <source>
        <strain evidence="2 3">DSM 14954</strain>
    </source>
</reference>
<dbReference type="Proteomes" id="UP000278962">
    <property type="component" value="Unassembled WGS sequence"/>
</dbReference>
<dbReference type="PANTHER" id="PTHR43798">
    <property type="entry name" value="MONOACYLGLYCEROL LIPASE"/>
    <property type="match status" value="1"/>
</dbReference>
<dbReference type="OrthoDB" id="63962at2"/>
<proteinExistence type="predicted"/>
<organism evidence="2 3">
    <name type="scientific">Solirubrobacter pauli</name>
    <dbReference type="NCBI Taxonomy" id="166793"/>
    <lineage>
        <taxon>Bacteria</taxon>
        <taxon>Bacillati</taxon>
        <taxon>Actinomycetota</taxon>
        <taxon>Thermoleophilia</taxon>
        <taxon>Solirubrobacterales</taxon>
        <taxon>Solirubrobacteraceae</taxon>
        <taxon>Solirubrobacter</taxon>
    </lineage>
</organism>
<dbReference type="InterPro" id="IPR029058">
    <property type="entry name" value="AB_hydrolase_fold"/>
</dbReference>
<dbReference type="Gene3D" id="3.40.50.1820">
    <property type="entry name" value="alpha/beta hydrolase"/>
    <property type="match status" value="1"/>
</dbReference>
<name>A0A660L1S8_9ACTN</name>
<dbReference type="PANTHER" id="PTHR43798:SF33">
    <property type="entry name" value="HYDROLASE, PUTATIVE (AFU_ORTHOLOGUE AFUA_2G14860)-RELATED"/>
    <property type="match status" value="1"/>
</dbReference>
<sequence>MERSDPFSSRTEIPVAGGALHVARTGRAPDEATGLVLAAHGVTASLMTWRTVARALHPDVCFLAPDLRGRGRSADLPAPYGIAAHVDDLIAVLDDAGAARAVLVGHSMGAYVMARLAAEHPERVASVVLLDAGLPLPRPAEPERMLETALANTVMRLSITFPSVGAYIDGWRGHPAFATAWNDDIEAYARYDLRADGGAVRCVAAAAAVQADSEEMVLDHATRTALERVEAPVWLLRAERGLFDDADSPLIAAGELRRFAATHPWVHIERVPDVNHYTLVMGDGPGPQRVVAAVEQALSVAQAA</sequence>